<evidence type="ECO:0000256" key="5">
    <source>
        <dbReference type="SAM" id="Phobius"/>
    </source>
</evidence>
<dbReference type="Gene3D" id="1.20.120.550">
    <property type="entry name" value="Membrane associated eicosanoid/glutathione metabolism-like domain"/>
    <property type="match status" value="1"/>
</dbReference>
<dbReference type="EMBL" id="ML170181">
    <property type="protein sequence ID" value="TDL21347.1"/>
    <property type="molecule type" value="Genomic_DNA"/>
</dbReference>
<comment type="subcellular location">
    <subcellularLocation>
        <location evidence="1">Membrane</location>
        <topology evidence="1">Multi-pass membrane protein</topology>
    </subcellularLocation>
</comment>
<sequence>MSAITITLPERYPFVVAAGISTFGLSLWQGVLVSRYRKKAGIAYPQAYAEKAEAEASIDAMKFNCAQRAHQNTIENLPHLLFGLLVTGVRYPTLAAVIGFSSTLGRVMYTLGYSSGTPKNRYNKGGGIAMASNLVLFLASTWATVEMLLEYFEY</sequence>
<dbReference type="GO" id="GO:0016020">
    <property type="term" value="C:membrane"/>
    <property type="evidence" value="ECO:0007669"/>
    <property type="project" value="UniProtKB-SubCell"/>
</dbReference>
<dbReference type="PANTHER" id="PTHR10250">
    <property type="entry name" value="MICROSOMAL GLUTATHIONE S-TRANSFERASE"/>
    <property type="match status" value="1"/>
</dbReference>
<reference evidence="6 7" key="1">
    <citation type="submission" date="2018-06" db="EMBL/GenBank/DDBJ databases">
        <title>A transcriptomic atlas of mushroom development highlights an independent origin of complex multicellularity.</title>
        <authorList>
            <consortium name="DOE Joint Genome Institute"/>
            <person name="Krizsan K."/>
            <person name="Almasi E."/>
            <person name="Merenyi Z."/>
            <person name="Sahu N."/>
            <person name="Viragh M."/>
            <person name="Koszo T."/>
            <person name="Mondo S."/>
            <person name="Kiss B."/>
            <person name="Balint B."/>
            <person name="Kues U."/>
            <person name="Barry K."/>
            <person name="Hegedus J.C."/>
            <person name="Henrissat B."/>
            <person name="Johnson J."/>
            <person name="Lipzen A."/>
            <person name="Ohm R."/>
            <person name="Nagy I."/>
            <person name="Pangilinan J."/>
            <person name="Yan J."/>
            <person name="Xiong Y."/>
            <person name="Grigoriev I.V."/>
            <person name="Hibbett D.S."/>
            <person name="Nagy L.G."/>
        </authorList>
    </citation>
    <scope>NUCLEOTIDE SEQUENCE [LARGE SCALE GENOMIC DNA]</scope>
    <source>
        <strain evidence="6 7">SZMC22713</strain>
    </source>
</reference>
<feature type="transmembrane region" description="Helical" evidence="5">
    <location>
        <begin position="12"/>
        <end position="31"/>
    </location>
</feature>
<dbReference type="GO" id="GO:0005635">
    <property type="term" value="C:nuclear envelope"/>
    <property type="evidence" value="ECO:0007669"/>
    <property type="project" value="TreeGrafter"/>
</dbReference>
<dbReference type="GO" id="GO:0005783">
    <property type="term" value="C:endoplasmic reticulum"/>
    <property type="evidence" value="ECO:0007669"/>
    <property type="project" value="TreeGrafter"/>
</dbReference>
<dbReference type="InterPro" id="IPR001129">
    <property type="entry name" value="Membr-assoc_MAPEG"/>
</dbReference>
<dbReference type="PANTHER" id="PTHR10250:SF26">
    <property type="entry name" value="GLUTATHIONE S-TRANSFERASE 3, MITOCHONDRIAL"/>
    <property type="match status" value="1"/>
</dbReference>
<dbReference type="GO" id="GO:0004602">
    <property type="term" value="F:glutathione peroxidase activity"/>
    <property type="evidence" value="ECO:0007669"/>
    <property type="project" value="TreeGrafter"/>
</dbReference>
<evidence type="ECO:0000313" key="6">
    <source>
        <dbReference type="EMBL" id="TDL21347.1"/>
    </source>
</evidence>
<evidence type="ECO:0000256" key="2">
    <source>
        <dbReference type="ARBA" id="ARBA00022692"/>
    </source>
</evidence>
<evidence type="ECO:0000313" key="7">
    <source>
        <dbReference type="Proteomes" id="UP000294933"/>
    </source>
</evidence>
<keyword evidence="7" id="KW-1185">Reference proteome</keyword>
<dbReference type="Pfam" id="PF01124">
    <property type="entry name" value="MAPEG"/>
    <property type="match status" value="1"/>
</dbReference>
<dbReference type="VEuPathDB" id="FungiDB:BD410DRAFT_771591"/>
<evidence type="ECO:0000256" key="3">
    <source>
        <dbReference type="ARBA" id="ARBA00022989"/>
    </source>
</evidence>
<gene>
    <name evidence="6" type="ORF">BD410DRAFT_771591</name>
</gene>
<dbReference type="AlphaFoldDB" id="A0A4Y7Q125"/>
<organism evidence="6 7">
    <name type="scientific">Rickenella mellea</name>
    <dbReference type="NCBI Taxonomy" id="50990"/>
    <lineage>
        <taxon>Eukaryota</taxon>
        <taxon>Fungi</taxon>
        <taxon>Dikarya</taxon>
        <taxon>Basidiomycota</taxon>
        <taxon>Agaricomycotina</taxon>
        <taxon>Agaricomycetes</taxon>
        <taxon>Hymenochaetales</taxon>
        <taxon>Rickenellaceae</taxon>
        <taxon>Rickenella</taxon>
    </lineage>
</organism>
<dbReference type="InterPro" id="IPR050997">
    <property type="entry name" value="MAPEG"/>
</dbReference>
<keyword evidence="4 5" id="KW-0472">Membrane</keyword>
<keyword evidence="2 5" id="KW-0812">Transmembrane</keyword>
<proteinExistence type="predicted"/>
<dbReference type="Proteomes" id="UP000294933">
    <property type="component" value="Unassembled WGS sequence"/>
</dbReference>
<evidence type="ECO:0000256" key="4">
    <source>
        <dbReference type="ARBA" id="ARBA00023136"/>
    </source>
</evidence>
<evidence type="ECO:0000256" key="1">
    <source>
        <dbReference type="ARBA" id="ARBA00004141"/>
    </source>
</evidence>
<dbReference type="GO" id="GO:0004364">
    <property type="term" value="F:glutathione transferase activity"/>
    <property type="evidence" value="ECO:0007669"/>
    <property type="project" value="TreeGrafter"/>
</dbReference>
<name>A0A4Y7Q125_9AGAM</name>
<feature type="transmembrane region" description="Helical" evidence="5">
    <location>
        <begin position="80"/>
        <end position="104"/>
    </location>
</feature>
<protein>
    <submittedName>
        <fullName evidence="6">Membrane-associated proteins in eicosanoid and glutathione metabolism</fullName>
    </submittedName>
</protein>
<accession>A0A4Y7Q125</accession>
<feature type="transmembrane region" description="Helical" evidence="5">
    <location>
        <begin position="125"/>
        <end position="145"/>
    </location>
</feature>
<dbReference type="OrthoDB" id="410651at2759"/>
<dbReference type="InterPro" id="IPR023352">
    <property type="entry name" value="MAPEG-like_dom_sf"/>
</dbReference>
<dbReference type="STRING" id="50990.A0A4Y7Q125"/>
<dbReference type="SUPFAM" id="SSF161084">
    <property type="entry name" value="MAPEG domain-like"/>
    <property type="match status" value="1"/>
</dbReference>
<keyword evidence="3 5" id="KW-1133">Transmembrane helix</keyword>